<keyword evidence="2" id="KW-0092">Biotin</keyword>
<organism evidence="6 7">
    <name type="scientific">Planktomarina temperata RCA23</name>
    <dbReference type="NCBI Taxonomy" id="666509"/>
    <lineage>
        <taxon>Bacteria</taxon>
        <taxon>Pseudomonadati</taxon>
        <taxon>Pseudomonadota</taxon>
        <taxon>Alphaproteobacteria</taxon>
        <taxon>Rhodobacterales</taxon>
        <taxon>Paracoccaceae</taxon>
        <taxon>Planktomarina</taxon>
    </lineage>
</organism>
<dbReference type="PANTHER" id="PTHR12835:SF5">
    <property type="entry name" value="BIOTIN--PROTEIN LIGASE"/>
    <property type="match status" value="1"/>
</dbReference>
<evidence type="ECO:0000256" key="1">
    <source>
        <dbReference type="ARBA" id="ARBA00022598"/>
    </source>
</evidence>
<keyword evidence="7" id="KW-1185">Reference proteome</keyword>
<dbReference type="InterPro" id="IPR004408">
    <property type="entry name" value="Biotin_CoA_COase_ligase"/>
</dbReference>
<evidence type="ECO:0000313" key="7">
    <source>
        <dbReference type="Proteomes" id="UP000028680"/>
    </source>
</evidence>
<dbReference type="SUPFAM" id="SSF55681">
    <property type="entry name" value="Class II aaRS and biotin synthetases"/>
    <property type="match status" value="1"/>
</dbReference>
<sequence>MPSGVSASFHARAGSTMDLARSYDGAQGFPHWILAGTQSKARGRQGRSWLCPAGAFAASLVMQPRCTPAEAAQRSFVAACALRRALSSLVGAGALAQKWPNDVLLNGGKVAGILLESSGSGQLVDRLTIGIGVNLGPAPQDVAQASFPPIGVADVTGESLAPEAFLAILAAEFAAVEAVLQQQGFAEIRAEWTAHAARLGEEITARTGREEIIGRFEGLDVQGNLLLLTAGGKRVIPAADIYF</sequence>
<dbReference type="EC" id="6.3.4.15" evidence="3"/>
<feature type="domain" description="BPL/LPL catalytic" evidence="5">
    <location>
        <begin position="1"/>
        <end position="181"/>
    </location>
</feature>
<reference evidence="6 7" key="1">
    <citation type="journal article" date="2014" name="ISME J.">
        <title>Adaptation of an abundant Roseobacter RCA organism to pelagic systems revealed by genomic and transcriptomic analyses.</title>
        <authorList>
            <person name="Voget S."/>
            <person name="Wemheuer B."/>
            <person name="Brinkhoff T."/>
            <person name="Vollmers J."/>
            <person name="Dietrich S."/>
            <person name="Giebel H.A."/>
            <person name="Beardsley C."/>
            <person name="Sardemann C."/>
            <person name="Bakenhus I."/>
            <person name="Billerbeck S."/>
            <person name="Daniel R."/>
            <person name="Simon M."/>
        </authorList>
    </citation>
    <scope>NUCLEOTIDE SEQUENCE [LARGE SCALE GENOMIC DNA]</scope>
    <source>
        <strain evidence="6 7">RCA23</strain>
    </source>
</reference>
<dbReference type="AlphaFoldDB" id="A0AAN0RIS3"/>
<name>A0AAN0RIS3_9RHOB</name>
<dbReference type="PANTHER" id="PTHR12835">
    <property type="entry name" value="BIOTIN PROTEIN LIGASE"/>
    <property type="match status" value="1"/>
</dbReference>
<accession>A0AAN0RIS3</accession>
<dbReference type="NCBIfam" id="TIGR00121">
    <property type="entry name" value="birA_ligase"/>
    <property type="match status" value="1"/>
</dbReference>
<dbReference type="Pfam" id="PF03099">
    <property type="entry name" value="BPL_LplA_LipB"/>
    <property type="match status" value="1"/>
</dbReference>
<evidence type="ECO:0000259" key="5">
    <source>
        <dbReference type="PROSITE" id="PS51733"/>
    </source>
</evidence>
<proteinExistence type="predicted"/>
<dbReference type="EMBL" id="CP003984">
    <property type="protein sequence ID" value="AII86914.1"/>
    <property type="molecule type" value="Genomic_DNA"/>
</dbReference>
<dbReference type="Pfam" id="PF02237">
    <property type="entry name" value="BPL_C"/>
    <property type="match status" value="1"/>
</dbReference>
<dbReference type="PROSITE" id="PS51733">
    <property type="entry name" value="BPL_LPL_CATALYTIC"/>
    <property type="match status" value="1"/>
</dbReference>
<evidence type="ECO:0000256" key="4">
    <source>
        <dbReference type="ARBA" id="ARBA00047846"/>
    </source>
</evidence>
<dbReference type="Proteomes" id="UP000028680">
    <property type="component" value="Chromosome"/>
</dbReference>
<dbReference type="GO" id="GO:0005737">
    <property type="term" value="C:cytoplasm"/>
    <property type="evidence" value="ECO:0007669"/>
    <property type="project" value="TreeGrafter"/>
</dbReference>
<keyword evidence="1 6" id="KW-0436">Ligase</keyword>
<dbReference type="GO" id="GO:0004077">
    <property type="term" value="F:biotin--[biotin carboxyl-carrier protein] ligase activity"/>
    <property type="evidence" value="ECO:0007669"/>
    <property type="project" value="UniProtKB-EC"/>
</dbReference>
<gene>
    <name evidence="6" type="ORF">RCA23_c13710</name>
</gene>
<dbReference type="InterPro" id="IPR003142">
    <property type="entry name" value="BPL_C"/>
</dbReference>
<protein>
    <recommendedName>
        <fullName evidence="3">biotin--[biotin carboxyl-carrier protein] ligase</fullName>
        <ecNumber evidence="3">6.3.4.15</ecNumber>
    </recommendedName>
</protein>
<dbReference type="Gene3D" id="3.30.930.10">
    <property type="entry name" value="Bira Bifunctional Protein, Domain 2"/>
    <property type="match status" value="1"/>
</dbReference>
<dbReference type="KEGG" id="ptp:RCA23_c13710"/>
<evidence type="ECO:0000256" key="2">
    <source>
        <dbReference type="ARBA" id="ARBA00023267"/>
    </source>
</evidence>
<evidence type="ECO:0000313" key="6">
    <source>
        <dbReference type="EMBL" id="AII86914.1"/>
    </source>
</evidence>
<dbReference type="InterPro" id="IPR004143">
    <property type="entry name" value="BPL_LPL_catalytic"/>
</dbReference>
<evidence type="ECO:0000256" key="3">
    <source>
        <dbReference type="ARBA" id="ARBA00024227"/>
    </source>
</evidence>
<dbReference type="CDD" id="cd16442">
    <property type="entry name" value="BPL"/>
    <property type="match status" value="1"/>
</dbReference>
<dbReference type="InterPro" id="IPR045864">
    <property type="entry name" value="aa-tRNA-synth_II/BPL/LPL"/>
</dbReference>
<comment type="catalytic activity">
    <reaction evidence="4">
        <text>biotin + L-lysyl-[protein] + ATP = N(6)-biotinyl-L-lysyl-[protein] + AMP + diphosphate + H(+)</text>
        <dbReference type="Rhea" id="RHEA:11756"/>
        <dbReference type="Rhea" id="RHEA-COMP:9752"/>
        <dbReference type="Rhea" id="RHEA-COMP:10505"/>
        <dbReference type="ChEBI" id="CHEBI:15378"/>
        <dbReference type="ChEBI" id="CHEBI:29969"/>
        <dbReference type="ChEBI" id="CHEBI:30616"/>
        <dbReference type="ChEBI" id="CHEBI:33019"/>
        <dbReference type="ChEBI" id="CHEBI:57586"/>
        <dbReference type="ChEBI" id="CHEBI:83144"/>
        <dbReference type="ChEBI" id="CHEBI:456215"/>
        <dbReference type="EC" id="6.3.4.15"/>
    </reaction>
</comment>